<comment type="caution">
    <text evidence="2">The sequence shown here is derived from an EMBL/GenBank/DDBJ whole genome shotgun (WGS) entry which is preliminary data.</text>
</comment>
<proteinExistence type="predicted"/>
<gene>
    <name evidence="2" type="ORF">BvCmsH19A_02062</name>
</gene>
<name>A0A478KYL8_ECOLX</name>
<sequence length="847" mass="92168">MTTIKDRIFAAMHGMTPEEYELQKARDNLKSVTDNFLDQHPELLKSAPADTPTGKKGEALSPMRDTFGAEQRIKKSLGADSRPVVSHTADHIDPEMLAKAKAAAAALAKSDPDRYGNIIKQQGGAMSSGTTNKIVTSTVNIVSWEISRSSYEAAKKKILSLQQLTTKPAKALEQAQKRTAQSEGKAALEAARAQTQRLKMAQKLSLEQQRQAQAQAKIAKQEEAHARKMQALNARGQAQQLADSEQIRRQNARLANISAKVQAAARSRAMTYNPNMGGQHYDPGLVSRQTDAMNRGHGAVAADIAATKKAMALEEKRQREKEASLKRQSTAYDTLRRASLTISHIEGASLADKMKAVQAIKEATKGYSEQRYTIAEMRHELAKATLETRRQARINRQMVKDRAKVERAGRVNAQRLRRERSERGYGGLAATGVIAGGSLIGSMGVARVGQTLQGSLERSREAQQLRQYDISQLEFNAIHDVVQKRTGYDLTVDKYASMNKDYFEKAGELLNTGSFKTNKQGVTTFSGGGELADLVNAVLSKTNQRTAQKVIGELQKLDMGTFVTYVRQLGKQFGWTENSMRHFLEAINDGSVLMAGISGEGDEVIARMHQLASEGWTLSDAQQANLDKLAALGAEYNRVQTSLADHFSASFVEGLGQYAANTDTLRQNMTGLIPISDALGVALGELTTNILSFAGRVGEELKKGATLPDAVYTSVVDDSSNGAADWIKEKTGFDPRSIGQTLKQIYPWLDSSAPSNIGSGMAYNDPALALNVPGLNYLTPQQPTFTVPTIDSIVQRQPIPVAVTGEAEIKFAPLEVNVNDGAINGLIDTKIRENNQAQNNLILGIAD</sequence>
<accession>A0A478KYL8</accession>
<organism evidence="2">
    <name type="scientific">Escherichia coli</name>
    <dbReference type="NCBI Taxonomy" id="562"/>
    <lineage>
        <taxon>Bacteria</taxon>
        <taxon>Pseudomonadati</taxon>
        <taxon>Pseudomonadota</taxon>
        <taxon>Gammaproteobacteria</taxon>
        <taxon>Enterobacterales</taxon>
        <taxon>Enterobacteriaceae</taxon>
        <taxon>Escherichia</taxon>
    </lineage>
</organism>
<protein>
    <submittedName>
        <fullName evidence="2">Uncharacterized protein</fullName>
    </submittedName>
</protein>
<evidence type="ECO:0000313" key="2">
    <source>
        <dbReference type="EMBL" id="GCG59811.1"/>
    </source>
</evidence>
<feature type="region of interest" description="Disordered" evidence="1">
    <location>
        <begin position="44"/>
        <end position="65"/>
    </location>
</feature>
<dbReference type="AlphaFoldDB" id="A0A478KYL8"/>
<reference evidence="2" key="1">
    <citation type="submission" date="2018-11" db="EMBL/GenBank/DDBJ databases">
        <title>Draft genome sequence of commensal E.coli strains.</title>
        <authorList>
            <person name="Arimizu Y."/>
            <person name="Hayashi T."/>
            <person name="Ogura Y."/>
        </authorList>
    </citation>
    <scope>NUCLEOTIDE SEQUENCE</scope>
    <source>
        <strain evidence="2">39-H19-A</strain>
    </source>
</reference>
<dbReference type="EMBL" id="BICW01000016">
    <property type="protein sequence ID" value="GCG59811.1"/>
    <property type="molecule type" value="Genomic_DNA"/>
</dbReference>
<evidence type="ECO:0000256" key="1">
    <source>
        <dbReference type="SAM" id="MobiDB-lite"/>
    </source>
</evidence>